<dbReference type="InterPro" id="IPR013708">
    <property type="entry name" value="Shikimate_DH-bd_N"/>
</dbReference>
<dbReference type="Gene3D" id="3.40.50.720">
    <property type="entry name" value="NAD(P)-binding Rossmann-like Domain"/>
    <property type="match status" value="1"/>
</dbReference>
<reference evidence="6" key="1">
    <citation type="submission" date="2016-10" db="EMBL/GenBank/DDBJ databases">
        <authorList>
            <person name="Varghese N."/>
            <person name="Submissions S."/>
        </authorList>
    </citation>
    <scope>NUCLEOTIDE SEQUENCE [LARGE SCALE GENOMIC DNA]</scope>
    <source>
        <strain evidence="6">DSM 21857</strain>
    </source>
</reference>
<keyword evidence="3" id="KW-0057">Aromatic amino acid biosynthesis</keyword>
<evidence type="ECO:0000313" key="5">
    <source>
        <dbReference type="EMBL" id="SFI44850.1"/>
    </source>
</evidence>
<gene>
    <name evidence="5" type="ORF">SAMN03080618_00475</name>
</gene>
<dbReference type="SUPFAM" id="SSF53223">
    <property type="entry name" value="Aminoacid dehydrogenase-like, N-terminal domain"/>
    <property type="match status" value="1"/>
</dbReference>
<dbReference type="Gene3D" id="3.40.50.10860">
    <property type="entry name" value="Leucine Dehydrogenase, chain A, domain 1"/>
    <property type="match status" value="1"/>
</dbReference>
<evidence type="ECO:0000256" key="3">
    <source>
        <dbReference type="ARBA" id="ARBA00023141"/>
    </source>
</evidence>
<dbReference type="SUPFAM" id="SSF51735">
    <property type="entry name" value="NAD(P)-binding Rossmann-fold domains"/>
    <property type="match status" value="1"/>
</dbReference>
<feature type="domain" description="Shikimate dehydrogenase substrate binding N-terminal" evidence="4">
    <location>
        <begin position="11"/>
        <end position="94"/>
    </location>
</feature>
<dbReference type="InterPro" id="IPR046346">
    <property type="entry name" value="Aminoacid_DH-like_N_sf"/>
</dbReference>
<dbReference type="InterPro" id="IPR036291">
    <property type="entry name" value="NAD(P)-bd_dom_sf"/>
</dbReference>
<dbReference type="GO" id="GO:0004764">
    <property type="term" value="F:shikimate 3-dehydrogenase (NADP+) activity"/>
    <property type="evidence" value="ECO:0007669"/>
    <property type="project" value="InterPro"/>
</dbReference>
<dbReference type="CDD" id="cd01065">
    <property type="entry name" value="NAD_bind_Shikimate_DH"/>
    <property type="match status" value="1"/>
</dbReference>
<comment type="pathway">
    <text evidence="1">Metabolic intermediate biosynthesis; chorismate biosynthesis; chorismate from D-erythrose 4-phosphate and phosphoenolpyruvate: step 4/7.</text>
</comment>
<evidence type="ECO:0000259" key="4">
    <source>
        <dbReference type="Pfam" id="PF08501"/>
    </source>
</evidence>
<dbReference type="OrthoDB" id="7873617at2"/>
<evidence type="ECO:0000256" key="1">
    <source>
        <dbReference type="ARBA" id="ARBA00004871"/>
    </source>
</evidence>
<dbReference type="Proteomes" id="UP000242763">
    <property type="component" value="Unassembled WGS sequence"/>
</dbReference>
<dbReference type="STRING" id="1121003.SAMN03080618_00475"/>
<dbReference type="Pfam" id="PF08501">
    <property type="entry name" value="Shikimate_dh_N"/>
    <property type="match status" value="1"/>
</dbReference>
<dbReference type="PANTHER" id="PTHR21089">
    <property type="entry name" value="SHIKIMATE DEHYDROGENASE"/>
    <property type="match status" value="1"/>
</dbReference>
<sequence length="269" mass="27392">MIKGSTRLVAIIGSPVVQVKSPENFNNAFAQAGSDVAMIAMDIPSDGIDAFLSLARTWQNLDGFVVTIPHKQAIASGIDSVTQRAALLGAVNVVRRGADGQLIGDMVDGLGFVRAAESHGFTPNGREALVIGCGGAGSAIAHALCEAGVSVLAICDPDAQRVGRLASALAAEFPQISIATEIGDHSRYDLVANATPLGMQAGDPLPLSAPAIALLKPTAHVADVVTSPEVTPFLAAARARGLSIQTGPEMARAQLGLLGAFMGVLSPGD</sequence>
<proteinExistence type="predicted"/>
<organism evidence="5 6">
    <name type="scientific">Aquamicrobium aerolatum DSM 21857</name>
    <dbReference type="NCBI Taxonomy" id="1121003"/>
    <lineage>
        <taxon>Bacteria</taxon>
        <taxon>Pseudomonadati</taxon>
        <taxon>Pseudomonadota</taxon>
        <taxon>Alphaproteobacteria</taxon>
        <taxon>Hyphomicrobiales</taxon>
        <taxon>Phyllobacteriaceae</taxon>
        <taxon>Aerobium</taxon>
    </lineage>
</organism>
<accession>A0A1I3IAH4</accession>
<dbReference type="GO" id="GO:0050661">
    <property type="term" value="F:NADP binding"/>
    <property type="evidence" value="ECO:0007669"/>
    <property type="project" value="TreeGrafter"/>
</dbReference>
<protein>
    <submittedName>
        <fullName evidence="5">Shikimate dehydrogenase</fullName>
    </submittedName>
</protein>
<dbReference type="RefSeq" id="WP_091518122.1">
    <property type="nucleotide sequence ID" value="NZ_FORF01000002.1"/>
</dbReference>
<evidence type="ECO:0000256" key="2">
    <source>
        <dbReference type="ARBA" id="ARBA00023002"/>
    </source>
</evidence>
<keyword evidence="3" id="KW-0028">Amino-acid biosynthesis</keyword>
<dbReference type="GO" id="GO:0009423">
    <property type="term" value="P:chorismate biosynthetic process"/>
    <property type="evidence" value="ECO:0007669"/>
    <property type="project" value="TreeGrafter"/>
</dbReference>
<dbReference type="GO" id="GO:0009073">
    <property type="term" value="P:aromatic amino acid family biosynthetic process"/>
    <property type="evidence" value="ECO:0007669"/>
    <property type="project" value="UniProtKB-KW"/>
</dbReference>
<dbReference type="EMBL" id="FORF01000002">
    <property type="protein sequence ID" value="SFI44850.1"/>
    <property type="molecule type" value="Genomic_DNA"/>
</dbReference>
<evidence type="ECO:0000313" key="6">
    <source>
        <dbReference type="Proteomes" id="UP000242763"/>
    </source>
</evidence>
<dbReference type="InterPro" id="IPR022893">
    <property type="entry name" value="Shikimate_DH_fam"/>
</dbReference>
<keyword evidence="2" id="KW-0560">Oxidoreductase</keyword>
<dbReference type="GO" id="GO:0019632">
    <property type="term" value="P:shikimate metabolic process"/>
    <property type="evidence" value="ECO:0007669"/>
    <property type="project" value="TreeGrafter"/>
</dbReference>
<dbReference type="AlphaFoldDB" id="A0A1I3IAH4"/>
<name>A0A1I3IAH4_9HYPH</name>
<keyword evidence="6" id="KW-1185">Reference proteome</keyword>
<dbReference type="PANTHER" id="PTHR21089:SF1">
    <property type="entry name" value="BIFUNCTIONAL 3-DEHYDROQUINATE DEHYDRATASE_SHIKIMATE DEHYDROGENASE, CHLOROPLASTIC"/>
    <property type="match status" value="1"/>
</dbReference>
<dbReference type="GO" id="GO:0005829">
    <property type="term" value="C:cytosol"/>
    <property type="evidence" value="ECO:0007669"/>
    <property type="project" value="TreeGrafter"/>
</dbReference>